<evidence type="ECO:0000313" key="4">
    <source>
        <dbReference type="Proteomes" id="UP001139494"/>
    </source>
</evidence>
<dbReference type="RefSeq" id="WP_256029193.1">
    <property type="nucleotide sequence ID" value="NZ_JAHLKM010000006.1"/>
</dbReference>
<feature type="domain" description="DUF8135" evidence="2">
    <location>
        <begin position="105"/>
        <end position="152"/>
    </location>
</feature>
<dbReference type="InterPro" id="IPR058448">
    <property type="entry name" value="DUF8135"/>
</dbReference>
<dbReference type="EMBL" id="JAHLKM010000006">
    <property type="protein sequence ID" value="MCQ4333169.1"/>
    <property type="molecule type" value="Genomic_DNA"/>
</dbReference>
<sequence>MSEKPDGNDHDGTATDDPFPESDGSQEGTGDGRNPEADEDDVDSEDPFVELEGLDDSEASSEELEEFFEPVETADLDDDAVWEAVFSSDETPSDTDQIETGADAVVPKDQYCKRCKFFSEPPAVACTRPGTEIEELVGVDEFRVSNCPVVVQRGRVRDVFADEQ</sequence>
<evidence type="ECO:0000313" key="3">
    <source>
        <dbReference type="EMBL" id="MCQ4333169.1"/>
    </source>
</evidence>
<gene>
    <name evidence="3" type="ORF">KM295_06685</name>
</gene>
<feature type="compositionally biased region" description="Acidic residues" evidence="1">
    <location>
        <begin position="37"/>
        <end position="66"/>
    </location>
</feature>
<comment type="caution">
    <text evidence="3">The sequence shown here is derived from an EMBL/GenBank/DDBJ whole genome shotgun (WGS) entry which is preliminary data.</text>
</comment>
<feature type="compositionally biased region" description="Basic and acidic residues" evidence="1">
    <location>
        <begin position="1"/>
        <end position="13"/>
    </location>
</feature>
<keyword evidence="4" id="KW-1185">Reference proteome</keyword>
<dbReference type="Proteomes" id="UP001139494">
    <property type="component" value="Unassembled WGS sequence"/>
</dbReference>
<accession>A0A9R1CQG0</accession>
<proteinExistence type="predicted"/>
<dbReference type="Pfam" id="PF26456">
    <property type="entry name" value="DUF8135"/>
    <property type="match status" value="1"/>
</dbReference>
<feature type="region of interest" description="Disordered" evidence="1">
    <location>
        <begin position="1"/>
        <end position="66"/>
    </location>
</feature>
<evidence type="ECO:0000256" key="1">
    <source>
        <dbReference type="SAM" id="MobiDB-lite"/>
    </source>
</evidence>
<protein>
    <recommendedName>
        <fullName evidence="2">DUF8135 domain-containing protein</fullName>
    </recommendedName>
</protein>
<dbReference type="AlphaFoldDB" id="A0A9R1CQG0"/>
<reference evidence="3" key="1">
    <citation type="journal article" date="2023" name="Front. Microbiol.">
        <title>Genomic-based phylogenetic and metabolic analyses of the genus Natronomonas, and description of Natronomonas aquatica sp. nov.</title>
        <authorList>
            <person name="Garcia-Roldan A."/>
            <person name="Duran-Viseras A."/>
            <person name="de la Haba R.R."/>
            <person name="Corral P."/>
            <person name="Sanchez-Porro C."/>
            <person name="Ventosa A."/>
        </authorList>
    </citation>
    <scope>NUCLEOTIDE SEQUENCE</scope>
    <source>
        <strain evidence="3">F2-12</strain>
    </source>
</reference>
<name>A0A9R1CQG0_9EURY</name>
<organism evidence="3 4">
    <name type="scientific">Natronomonas aquatica</name>
    <dbReference type="NCBI Taxonomy" id="2841590"/>
    <lineage>
        <taxon>Archaea</taxon>
        <taxon>Methanobacteriati</taxon>
        <taxon>Methanobacteriota</taxon>
        <taxon>Stenosarchaea group</taxon>
        <taxon>Halobacteria</taxon>
        <taxon>Halobacteriales</taxon>
        <taxon>Natronomonadaceae</taxon>
        <taxon>Natronomonas</taxon>
    </lineage>
</organism>
<evidence type="ECO:0000259" key="2">
    <source>
        <dbReference type="Pfam" id="PF26456"/>
    </source>
</evidence>